<dbReference type="InterPro" id="IPR054170">
    <property type="entry name" value="RlmL_1st"/>
</dbReference>
<name>A0A1G7AL31_9RHOB</name>
<dbReference type="Proteomes" id="UP000198994">
    <property type="component" value="Unassembled WGS sequence"/>
</dbReference>
<dbReference type="GO" id="GO:0070043">
    <property type="term" value="F:rRNA (guanine-N7-)-methyltransferase activity"/>
    <property type="evidence" value="ECO:0007669"/>
    <property type="project" value="TreeGrafter"/>
</dbReference>
<evidence type="ECO:0000256" key="2">
    <source>
        <dbReference type="ARBA" id="ARBA00022679"/>
    </source>
</evidence>
<dbReference type="PANTHER" id="PTHR47313:SF1">
    <property type="entry name" value="RIBOSOMAL RNA LARGE SUBUNIT METHYLTRANSFERASE K_L"/>
    <property type="match status" value="1"/>
</dbReference>
<dbReference type="STRING" id="282683.SAMN04488105_101228"/>
<dbReference type="Pfam" id="PF22020">
    <property type="entry name" value="RlmL_1st"/>
    <property type="match status" value="1"/>
</dbReference>
<evidence type="ECO:0000259" key="3">
    <source>
        <dbReference type="Pfam" id="PF01170"/>
    </source>
</evidence>
<dbReference type="GO" id="GO:0008990">
    <property type="term" value="F:rRNA (guanine-N2-)-methyltransferase activity"/>
    <property type="evidence" value="ECO:0007669"/>
    <property type="project" value="TreeGrafter"/>
</dbReference>
<dbReference type="Pfam" id="PF01170">
    <property type="entry name" value="UPF0020"/>
    <property type="match status" value="1"/>
</dbReference>
<evidence type="ECO:0000313" key="5">
    <source>
        <dbReference type="EMBL" id="SDE15453.1"/>
    </source>
</evidence>
<keyword evidence="1 5" id="KW-0489">Methyltransferase</keyword>
<dbReference type="Gene3D" id="3.40.50.150">
    <property type="entry name" value="Vaccinia Virus protein VP39"/>
    <property type="match status" value="1"/>
</dbReference>
<keyword evidence="6" id="KW-1185">Reference proteome</keyword>
<dbReference type="CDD" id="cd11715">
    <property type="entry name" value="THUMP_AdoMetMT"/>
    <property type="match status" value="1"/>
</dbReference>
<feature type="domain" description="Ribosomal RNA large subunit methyltransferase K/L-like methyltransferase" evidence="3">
    <location>
        <begin position="166"/>
        <end position="344"/>
    </location>
</feature>
<dbReference type="PROSITE" id="PS01261">
    <property type="entry name" value="UPF0020"/>
    <property type="match status" value="1"/>
</dbReference>
<sequence>MVQRRYSGRMDERFEIFLACAPGLETTLVGEAKAAGFGPLRPDAGGVAFDGGWPDVWRANLVLRGAARVLARIGGFPAVHLAQLDKRARKFPWGEVLRPDQGVRVEAISRKSRIYHGGAARERVERAISETLGAPVSDDGVRLLVRIEENLVSFSVDTSGEPLHRRGHKEEVGKAPMRETLAAMFLRECGYTGEEPVIDPMCGSGTFVLEAAEIAMGLLPGRTRRFDFERLASFDAAAWEAMKRGAARRETGLLFRGYDRDAGAVRMAGANAQRAGVDGTAVFACQPVSALERPEGEPGLVIVNPPWGARIGKPGPLHALHRSLGDVLKERFRGWRVGLVTPEAGLARATGLPFLPPGPPVAHGSLKIRLYRTNPL</sequence>
<evidence type="ECO:0000259" key="4">
    <source>
        <dbReference type="Pfam" id="PF22020"/>
    </source>
</evidence>
<reference evidence="6" key="1">
    <citation type="submission" date="2016-10" db="EMBL/GenBank/DDBJ databases">
        <authorList>
            <person name="Varghese N."/>
            <person name="Submissions S."/>
        </authorList>
    </citation>
    <scope>NUCLEOTIDE SEQUENCE [LARGE SCALE GENOMIC DNA]</scope>
    <source>
        <strain evidence="6">DSM 10146</strain>
    </source>
</reference>
<dbReference type="InterPro" id="IPR053943">
    <property type="entry name" value="RlmKL-like_Mtase_CS"/>
</dbReference>
<organism evidence="5 6">
    <name type="scientific">Salipiger thiooxidans</name>
    <dbReference type="NCBI Taxonomy" id="282683"/>
    <lineage>
        <taxon>Bacteria</taxon>
        <taxon>Pseudomonadati</taxon>
        <taxon>Pseudomonadota</taxon>
        <taxon>Alphaproteobacteria</taxon>
        <taxon>Rhodobacterales</taxon>
        <taxon>Roseobacteraceae</taxon>
        <taxon>Salipiger</taxon>
    </lineage>
</organism>
<dbReference type="AlphaFoldDB" id="A0A1G7AL31"/>
<dbReference type="InterPro" id="IPR029063">
    <property type="entry name" value="SAM-dependent_MTases_sf"/>
</dbReference>
<dbReference type="PANTHER" id="PTHR47313">
    <property type="entry name" value="RIBOSOMAL RNA LARGE SUBUNIT METHYLTRANSFERASE K/L"/>
    <property type="match status" value="1"/>
</dbReference>
<protein>
    <submittedName>
        <fullName evidence="5">Putative N6-adenine-specific DNA methylase</fullName>
    </submittedName>
</protein>
<keyword evidence="2" id="KW-0808">Transferase</keyword>
<accession>A0A1G7AL31</accession>
<dbReference type="InterPro" id="IPR000241">
    <property type="entry name" value="RlmKL-like_Mtase"/>
</dbReference>
<evidence type="ECO:0000256" key="1">
    <source>
        <dbReference type="ARBA" id="ARBA00022603"/>
    </source>
</evidence>
<dbReference type="SUPFAM" id="SSF53335">
    <property type="entry name" value="S-adenosyl-L-methionine-dependent methyltransferases"/>
    <property type="match status" value="1"/>
</dbReference>
<proteinExistence type="predicted"/>
<gene>
    <name evidence="5" type="ORF">SAMN04488105_101228</name>
</gene>
<evidence type="ECO:0000313" key="6">
    <source>
        <dbReference type="Proteomes" id="UP000198994"/>
    </source>
</evidence>
<dbReference type="EMBL" id="FNAV01000001">
    <property type="protein sequence ID" value="SDE15453.1"/>
    <property type="molecule type" value="Genomic_DNA"/>
</dbReference>
<feature type="domain" description="RlmL ferredoxin-like" evidence="4">
    <location>
        <begin position="15"/>
        <end position="70"/>
    </location>
</feature>
<dbReference type="Gene3D" id="3.30.2130.30">
    <property type="match status" value="1"/>
</dbReference>